<evidence type="ECO:0000256" key="4">
    <source>
        <dbReference type="HAMAP-Rule" id="MF_01930"/>
    </source>
</evidence>
<dbReference type="Gene3D" id="3.40.50.170">
    <property type="entry name" value="Formyl transferase, N-terminal domain"/>
    <property type="match status" value="1"/>
</dbReference>
<dbReference type="CDD" id="cd08645">
    <property type="entry name" value="FMT_core_GART"/>
    <property type="match status" value="1"/>
</dbReference>
<keyword evidence="2 4" id="KW-0808">Transferase</keyword>
<dbReference type="KEGG" id="amt:Amet_0924"/>
<dbReference type="Proteomes" id="UP000001572">
    <property type="component" value="Chromosome"/>
</dbReference>
<evidence type="ECO:0000313" key="6">
    <source>
        <dbReference type="EMBL" id="ABR47144.1"/>
    </source>
</evidence>
<dbReference type="EC" id="2.1.2.2" evidence="4"/>
<comment type="similarity">
    <text evidence="4">Belongs to the GART family.</text>
</comment>
<keyword evidence="7" id="KW-1185">Reference proteome</keyword>
<evidence type="ECO:0000259" key="5">
    <source>
        <dbReference type="Pfam" id="PF00551"/>
    </source>
</evidence>
<feature type="binding site" evidence="4">
    <location>
        <position position="109"/>
    </location>
    <ligand>
        <name>(6R)-10-formyltetrahydrofolate</name>
        <dbReference type="ChEBI" id="CHEBI:195366"/>
    </ligand>
</feature>
<dbReference type="InterPro" id="IPR036477">
    <property type="entry name" value="Formyl_transf_N_sf"/>
</dbReference>
<accession>A6TLS6</accession>
<evidence type="ECO:0000256" key="3">
    <source>
        <dbReference type="ARBA" id="ARBA00022755"/>
    </source>
</evidence>
<dbReference type="GO" id="GO:0004644">
    <property type="term" value="F:phosphoribosylglycinamide formyltransferase activity"/>
    <property type="evidence" value="ECO:0007669"/>
    <property type="project" value="UniProtKB-UniRule"/>
</dbReference>
<reference evidence="7" key="1">
    <citation type="journal article" date="2016" name="Genome Announc.">
        <title>Complete genome sequence of Alkaliphilus metalliredigens strain QYMF, an alkaliphilic and metal-reducing bacterium isolated from borax-contaminated leachate ponds.</title>
        <authorList>
            <person name="Hwang C."/>
            <person name="Copeland A."/>
            <person name="Lucas S."/>
            <person name="Lapidus A."/>
            <person name="Barry K."/>
            <person name="Detter J.C."/>
            <person name="Glavina Del Rio T."/>
            <person name="Hammon N."/>
            <person name="Israni S."/>
            <person name="Dalin E."/>
            <person name="Tice H."/>
            <person name="Pitluck S."/>
            <person name="Chertkov O."/>
            <person name="Brettin T."/>
            <person name="Bruce D."/>
            <person name="Han C."/>
            <person name="Schmutz J."/>
            <person name="Larimer F."/>
            <person name="Land M.L."/>
            <person name="Hauser L."/>
            <person name="Kyrpides N."/>
            <person name="Mikhailova N."/>
            <person name="Ye Q."/>
            <person name="Zhou J."/>
            <person name="Richardson P."/>
            <person name="Fields M.W."/>
        </authorList>
    </citation>
    <scope>NUCLEOTIDE SEQUENCE [LARGE SCALE GENOMIC DNA]</scope>
    <source>
        <strain evidence="7">QYMF</strain>
    </source>
</reference>
<dbReference type="UniPathway" id="UPA00074">
    <property type="reaction ID" value="UER00126"/>
</dbReference>
<dbReference type="GO" id="GO:0006189">
    <property type="term" value="P:'de novo' IMP biosynthetic process"/>
    <property type="evidence" value="ECO:0007669"/>
    <property type="project" value="UniProtKB-UniRule"/>
</dbReference>
<evidence type="ECO:0000256" key="2">
    <source>
        <dbReference type="ARBA" id="ARBA00022679"/>
    </source>
</evidence>
<comment type="function">
    <text evidence="4">Catalyzes the transfer of a formyl group from 10-formyltetrahydrofolate to 5-phospho-ribosyl-glycinamide (GAR), producing 5-phospho-ribosyl-N-formylglycinamide (FGAR) and tetrahydrofolate.</text>
</comment>
<feature type="site" description="Raises pKa of active site His" evidence="4">
    <location>
        <position position="152"/>
    </location>
</feature>
<dbReference type="RefSeq" id="WP_012062186.1">
    <property type="nucleotide sequence ID" value="NC_009633.1"/>
</dbReference>
<feature type="binding site" evidence="4">
    <location>
        <position position="70"/>
    </location>
    <ligand>
        <name>(6R)-10-formyltetrahydrofolate</name>
        <dbReference type="ChEBI" id="CHEBI:195366"/>
    </ligand>
</feature>
<evidence type="ECO:0000313" key="7">
    <source>
        <dbReference type="Proteomes" id="UP000001572"/>
    </source>
</evidence>
<organism evidence="6 7">
    <name type="scientific">Alkaliphilus metalliredigens (strain QYMF)</name>
    <dbReference type="NCBI Taxonomy" id="293826"/>
    <lineage>
        <taxon>Bacteria</taxon>
        <taxon>Bacillati</taxon>
        <taxon>Bacillota</taxon>
        <taxon>Clostridia</taxon>
        <taxon>Peptostreptococcales</taxon>
        <taxon>Natronincolaceae</taxon>
        <taxon>Alkaliphilus</taxon>
    </lineage>
</organism>
<keyword evidence="3 4" id="KW-0658">Purine biosynthesis</keyword>
<feature type="active site" description="Proton donor" evidence="4">
    <location>
        <position position="111"/>
    </location>
</feature>
<comment type="pathway">
    <text evidence="1 4">Purine metabolism; IMP biosynthesis via de novo pathway; N(2)-formyl-N(1)-(5-phospho-D-ribosyl)glycinamide from N(1)-(5-phospho-D-ribosyl)glycinamide (10-formyl THF route): step 1/1.</text>
</comment>
<dbReference type="PANTHER" id="PTHR43369:SF2">
    <property type="entry name" value="PHOSPHORIBOSYLGLYCINAMIDE FORMYLTRANSFERASE"/>
    <property type="match status" value="1"/>
</dbReference>
<sequence>MSKIKIAVLISGGGSNLQALIEASQSWEDLAEITLVVSSQEDAYGLQRARKYNIPTVVLSKKRYASAEEREQRLLDLLEEHSIDLMVLAGYLAMVPRRIVERYENRMMNIHPSLLPSFSGKGYYGIKVHEEALDRGVKVTGATVHFVNEITDGGPIILQKTIEVNFEDDALTLQKRVLEIEHEILPKAVKLFAEGKIEVINNKVKINGEVKPNETCID</sequence>
<dbReference type="GO" id="GO:0005829">
    <property type="term" value="C:cytosol"/>
    <property type="evidence" value="ECO:0007669"/>
    <property type="project" value="TreeGrafter"/>
</dbReference>
<dbReference type="EMBL" id="CP000724">
    <property type="protein sequence ID" value="ABR47144.1"/>
    <property type="molecule type" value="Genomic_DNA"/>
</dbReference>
<feature type="binding site" evidence="4">
    <location>
        <begin position="14"/>
        <end position="16"/>
    </location>
    <ligand>
        <name>N(1)-(5-phospho-beta-D-ribosyl)glycinamide</name>
        <dbReference type="ChEBI" id="CHEBI:143788"/>
    </ligand>
</feature>
<comment type="catalytic activity">
    <reaction evidence="4">
        <text>N(1)-(5-phospho-beta-D-ribosyl)glycinamide + (6R)-10-formyltetrahydrofolate = N(2)-formyl-N(1)-(5-phospho-beta-D-ribosyl)glycinamide + (6S)-5,6,7,8-tetrahydrofolate + H(+)</text>
        <dbReference type="Rhea" id="RHEA:15053"/>
        <dbReference type="ChEBI" id="CHEBI:15378"/>
        <dbReference type="ChEBI" id="CHEBI:57453"/>
        <dbReference type="ChEBI" id="CHEBI:143788"/>
        <dbReference type="ChEBI" id="CHEBI:147286"/>
        <dbReference type="ChEBI" id="CHEBI:195366"/>
        <dbReference type="EC" id="2.1.2.2"/>
    </reaction>
</comment>
<proteinExistence type="inferred from homology"/>
<dbReference type="AlphaFoldDB" id="A6TLS6"/>
<feature type="domain" description="Formyl transferase N-terminal" evidence="5">
    <location>
        <begin position="5"/>
        <end position="189"/>
    </location>
</feature>
<dbReference type="HAMAP" id="MF_01930">
    <property type="entry name" value="PurN"/>
    <property type="match status" value="1"/>
</dbReference>
<comment type="caution">
    <text evidence="4">Lacks conserved residue(s) required for the propagation of feature annotation.</text>
</comment>
<dbReference type="HOGENOM" id="CLU_038395_1_3_9"/>
<dbReference type="PANTHER" id="PTHR43369">
    <property type="entry name" value="PHOSPHORIBOSYLGLYCINAMIDE FORMYLTRANSFERASE"/>
    <property type="match status" value="1"/>
</dbReference>
<evidence type="ECO:0000256" key="1">
    <source>
        <dbReference type="ARBA" id="ARBA00005054"/>
    </source>
</evidence>
<dbReference type="InterPro" id="IPR004607">
    <property type="entry name" value="GART"/>
</dbReference>
<dbReference type="eggNOG" id="COG0299">
    <property type="taxonomic scope" value="Bacteria"/>
</dbReference>
<name>A6TLS6_ALKMQ</name>
<gene>
    <name evidence="4" type="primary">purN</name>
    <name evidence="6" type="ordered locus">Amet_0924</name>
</gene>
<protein>
    <recommendedName>
        <fullName evidence="4">Phosphoribosylglycinamide formyltransferase</fullName>
        <ecNumber evidence="4">2.1.2.2</ecNumber>
    </recommendedName>
    <alternativeName>
        <fullName evidence="4">5'-phosphoribosylglycinamide transformylase</fullName>
    </alternativeName>
    <alternativeName>
        <fullName evidence="4">GAR transformylase</fullName>
        <shortName evidence="4">GART</shortName>
    </alternativeName>
</protein>
<dbReference type="OrthoDB" id="9806170at2"/>
<dbReference type="STRING" id="293826.Amet_0924"/>
<dbReference type="NCBIfam" id="TIGR00639">
    <property type="entry name" value="PurN"/>
    <property type="match status" value="1"/>
</dbReference>
<dbReference type="InterPro" id="IPR002376">
    <property type="entry name" value="Formyl_transf_N"/>
</dbReference>
<dbReference type="SUPFAM" id="SSF53328">
    <property type="entry name" value="Formyltransferase"/>
    <property type="match status" value="1"/>
</dbReference>
<dbReference type="Pfam" id="PF00551">
    <property type="entry name" value="Formyl_trans_N"/>
    <property type="match status" value="1"/>
</dbReference>